<feature type="transmembrane region" description="Helical" evidence="10">
    <location>
        <begin position="143"/>
        <end position="164"/>
    </location>
</feature>
<sequence>MSLAEPTRIEVADAVSAVQPSRLSVARSSTAWVLLLAAAAGWLASFTLTVERFKLFVDSGYRPSCSINPILSCGSVMATPQAAVLGFPNPIIGVVAFSVVLPLALLSVARIALPQWIWIGLWIGTACGVGFVCWLIFQTLYRIHALCPYCMVVWAVVTPMLAVLSNQLGEALPRPLRAIVDWRWTVVALFYTAVVLQVFLAFQDYWLSLI</sequence>
<evidence type="ECO:0000256" key="2">
    <source>
        <dbReference type="ARBA" id="ARBA00006214"/>
    </source>
</evidence>
<evidence type="ECO:0000256" key="7">
    <source>
        <dbReference type="ARBA" id="ARBA00023136"/>
    </source>
</evidence>
<evidence type="ECO:0000256" key="6">
    <source>
        <dbReference type="ARBA" id="ARBA00023002"/>
    </source>
</evidence>
<feature type="transmembrane region" description="Helical" evidence="10">
    <location>
        <begin position="31"/>
        <end position="50"/>
    </location>
</feature>
<evidence type="ECO:0000256" key="3">
    <source>
        <dbReference type="ARBA" id="ARBA00022692"/>
    </source>
</evidence>
<evidence type="ECO:0000313" key="13">
    <source>
        <dbReference type="Proteomes" id="UP000031364"/>
    </source>
</evidence>
<name>A0ABR4ZA48_9NOCA</name>
<keyword evidence="4" id="KW-0874">Quinone</keyword>
<evidence type="ECO:0000256" key="5">
    <source>
        <dbReference type="ARBA" id="ARBA00022989"/>
    </source>
</evidence>
<comment type="caution">
    <text evidence="12">The sequence shown here is derived from an EMBL/GenBank/DDBJ whole genome shotgun (WGS) entry which is preliminary data.</text>
</comment>
<protein>
    <submittedName>
        <fullName evidence="12">Membrane protein</fullName>
    </submittedName>
</protein>
<reference evidence="12 13" key="1">
    <citation type="journal article" date="2014" name="Int. J. Syst. Evol. Microbiol.">
        <title>Nocardia vulneris sp. nov., isolated from wounds of human patients in North America.</title>
        <authorList>
            <person name="Lasker B.A."/>
            <person name="Bell M."/>
            <person name="Klenk H.P."/>
            <person name="Sproer C."/>
            <person name="Schumann C."/>
            <person name="Schumann P."/>
            <person name="Brown J.M."/>
        </authorList>
    </citation>
    <scope>NUCLEOTIDE SEQUENCE [LARGE SCALE GENOMIC DNA]</scope>
    <source>
        <strain evidence="12 13">W9851</strain>
    </source>
</reference>
<evidence type="ECO:0000256" key="10">
    <source>
        <dbReference type="SAM" id="Phobius"/>
    </source>
</evidence>
<dbReference type="InterPro" id="IPR012932">
    <property type="entry name" value="VKOR"/>
</dbReference>
<feature type="transmembrane region" description="Helical" evidence="10">
    <location>
        <begin position="116"/>
        <end position="137"/>
    </location>
</feature>
<dbReference type="SMART" id="SM00756">
    <property type="entry name" value="VKc"/>
    <property type="match status" value="1"/>
</dbReference>
<keyword evidence="8" id="KW-1015">Disulfide bond</keyword>
<keyword evidence="13" id="KW-1185">Reference proteome</keyword>
<dbReference type="Proteomes" id="UP000031364">
    <property type="component" value="Unassembled WGS sequence"/>
</dbReference>
<dbReference type="RefSeq" id="WP_082032220.1">
    <property type="nucleotide sequence ID" value="NZ_BDCI01000035.1"/>
</dbReference>
<keyword evidence="9" id="KW-0676">Redox-active center</keyword>
<evidence type="ECO:0000256" key="9">
    <source>
        <dbReference type="ARBA" id="ARBA00023284"/>
    </source>
</evidence>
<dbReference type="CDD" id="cd12922">
    <property type="entry name" value="VKOR_5"/>
    <property type="match status" value="1"/>
</dbReference>
<keyword evidence="7 10" id="KW-0472">Membrane</keyword>
<gene>
    <name evidence="12" type="ORF">FG87_26715</name>
</gene>
<dbReference type="EMBL" id="JNFP01000035">
    <property type="protein sequence ID" value="KIA62184.1"/>
    <property type="molecule type" value="Genomic_DNA"/>
</dbReference>
<comment type="subcellular location">
    <subcellularLocation>
        <location evidence="1">Membrane</location>
        <topology evidence="1">Multi-pass membrane protein</topology>
    </subcellularLocation>
</comment>
<dbReference type="Pfam" id="PF07884">
    <property type="entry name" value="VKOR"/>
    <property type="match status" value="1"/>
</dbReference>
<evidence type="ECO:0000313" key="12">
    <source>
        <dbReference type="EMBL" id="KIA62184.1"/>
    </source>
</evidence>
<evidence type="ECO:0000256" key="4">
    <source>
        <dbReference type="ARBA" id="ARBA00022719"/>
    </source>
</evidence>
<dbReference type="InterPro" id="IPR038354">
    <property type="entry name" value="VKOR_sf"/>
</dbReference>
<organism evidence="12 13">
    <name type="scientific">Nocardia vulneris</name>
    <dbReference type="NCBI Taxonomy" id="1141657"/>
    <lineage>
        <taxon>Bacteria</taxon>
        <taxon>Bacillati</taxon>
        <taxon>Actinomycetota</taxon>
        <taxon>Actinomycetes</taxon>
        <taxon>Mycobacteriales</taxon>
        <taxon>Nocardiaceae</taxon>
        <taxon>Nocardia</taxon>
    </lineage>
</organism>
<keyword evidence="5 10" id="KW-1133">Transmembrane helix</keyword>
<comment type="similarity">
    <text evidence="2">Belongs to the VKOR family.</text>
</comment>
<evidence type="ECO:0000256" key="8">
    <source>
        <dbReference type="ARBA" id="ARBA00023157"/>
    </source>
</evidence>
<feature type="transmembrane region" description="Helical" evidence="10">
    <location>
        <begin position="184"/>
        <end position="202"/>
    </location>
</feature>
<accession>A0ABR4ZA48</accession>
<proteinExistence type="inferred from homology"/>
<evidence type="ECO:0000256" key="1">
    <source>
        <dbReference type="ARBA" id="ARBA00004141"/>
    </source>
</evidence>
<keyword evidence="3 10" id="KW-0812">Transmembrane</keyword>
<dbReference type="InterPro" id="IPR041714">
    <property type="entry name" value="VKOR_Actinobacteria"/>
</dbReference>
<dbReference type="Gene3D" id="1.20.1440.130">
    <property type="entry name" value="VKOR domain"/>
    <property type="match status" value="1"/>
</dbReference>
<feature type="transmembrane region" description="Helical" evidence="10">
    <location>
        <begin position="91"/>
        <end position="109"/>
    </location>
</feature>
<feature type="domain" description="Vitamin K epoxide reductase" evidence="11">
    <location>
        <begin position="27"/>
        <end position="168"/>
    </location>
</feature>
<keyword evidence="6" id="KW-0560">Oxidoreductase</keyword>
<evidence type="ECO:0000259" key="11">
    <source>
        <dbReference type="SMART" id="SM00756"/>
    </source>
</evidence>